<feature type="compositionally biased region" description="Polar residues" evidence="6">
    <location>
        <begin position="56"/>
        <end position="65"/>
    </location>
</feature>
<dbReference type="PROSITE" id="PS00028">
    <property type="entry name" value="ZINC_FINGER_C2H2_1"/>
    <property type="match status" value="1"/>
</dbReference>
<keyword evidence="9" id="KW-1185">Reference proteome</keyword>
<dbReference type="Proteomes" id="UP000265703">
    <property type="component" value="Unassembled WGS sequence"/>
</dbReference>
<dbReference type="Pfam" id="PF23230">
    <property type="entry name" value="zf-C2H2_13"/>
    <property type="match status" value="1"/>
</dbReference>
<comment type="similarity">
    <text evidence="4">Belongs to the ZNF598/HEL2 family.</text>
</comment>
<dbReference type="InterPro" id="IPR001841">
    <property type="entry name" value="Znf_RING"/>
</dbReference>
<accession>A0A397T7Y1</accession>
<evidence type="ECO:0000313" key="8">
    <source>
        <dbReference type="EMBL" id="RIA92445.1"/>
    </source>
</evidence>
<reference evidence="8 9" key="1">
    <citation type="submission" date="2018-06" db="EMBL/GenBank/DDBJ databases">
        <title>Comparative genomics reveals the genomic features of Rhizophagus irregularis, R. cerebriforme, R. diaphanum and Gigaspora rosea, and their symbiotic lifestyle signature.</title>
        <authorList>
            <person name="Morin E."/>
            <person name="San Clemente H."/>
            <person name="Chen E.C.H."/>
            <person name="De La Providencia I."/>
            <person name="Hainaut M."/>
            <person name="Kuo A."/>
            <person name="Kohler A."/>
            <person name="Murat C."/>
            <person name="Tang N."/>
            <person name="Roy S."/>
            <person name="Loubradou J."/>
            <person name="Henrissat B."/>
            <person name="Grigoriev I.V."/>
            <person name="Corradi N."/>
            <person name="Roux C."/>
            <person name="Martin F.M."/>
        </authorList>
    </citation>
    <scope>NUCLEOTIDE SEQUENCE [LARGE SCALE GENOMIC DNA]</scope>
    <source>
        <strain evidence="8 9">DAOM 227022</strain>
    </source>
</reference>
<evidence type="ECO:0000256" key="3">
    <source>
        <dbReference type="ARBA" id="ARBA00012483"/>
    </source>
</evidence>
<keyword evidence="5" id="KW-0479">Metal-binding</keyword>
<dbReference type="OrthoDB" id="3838338at2759"/>
<keyword evidence="5" id="KW-0862">Zinc</keyword>
<dbReference type="Gene3D" id="3.30.40.10">
    <property type="entry name" value="Zinc/RING finger domain, C3HC4 (zinc finger)"/>
    <property type="match status" value="1"/>
</dbReference>
<dbReference type="InterPro" id="IPR044288">
    <property type="entry name" value="ZNF598/HEL2"/>
</dbReference>
<evidence type="ECO:0000313" key="9">
    <source>
        <dbReference type="Proteomes" id="UP000265703"/>
    </source>
</evidence>
<dbReference type="SUPFAM" id="SSF57850">
    <property type="entry name" value="RING/U-box"/>
    <property type="match status" value="1"/>
</dbReference>
<dbReference type="PROSITE" id="PS50089">
    <property type="entry name" value="ZF_RING_2"/>
    <property type="match status" value="1"/>
</dbReference>
<dbReference type="GO" id="GO:0016567">
    <property type="term" value="P:protein ubiquitination"/>
    <property type="evidence" value="ECO:0007669"/>
    <property type="project" value="TreeGrafter"/>
</dbReference>
<evidence type="ECO:0000256" key="4">
    <source>
        <dbReference type="ARBA" id="ARBA00035113"/>
    </source>
</evidence>
<dbReference type="InterPro" id="IPR013087">
    <property type="entry name" value="Znf_C2H2_type"/>
</dbReference>
<evidence type="ECO:0000256" key="6">
    <source>
        <dbReference type="SAM" id="MobiDB-lite"/>
    </source>
</evidence>
<dbReference type="AlphaFoldDB" id="A0A397T7Y1"/>
<comment type="catalytic activity">
    <reaction evidence="1">
        <text>S-ubiquitinyl-[E2 ubiquitin-conjugating enzyme]-L-cysteine + [acceptor protein]-L-lysine = [E2 ubiquitin-conjugating enzyme]-L-cysteine + N(6)-ubiquitinyl-[acceptor protein]-L-lysine.</text>
        <dbReference type="EC" id="2.3.2.27"/>
    </reaction>
</comment>
<evidence type="ECO:0000256" key="5">
    <source>
        <dbReference type="PROSITE-ProRule" id="PRU00175"/>
    </source>
</evidence>
<dbReference type="EC" id="2.3.2.27" evidence="3"/>
<evidence type="ECO:0000259" key="7">
    <source>
        <dbReference type="PROSITE" id="PS50089"/>
    </source>
</evidence>
<proteinExistence type="inferred from homology"/>
<dbReference type="GO" id="GO:0072344">
    <property type="term" value="P:rescue of stalled ribosome"/>
    <property type="evidence" value="ECO:0007669"/>
    <property type="project" value="InterPro"/>
</dbReference>
<feature type="compositionally biased region" description="Basic residues" evidence="6">
    <location>
        <begin position="36"/>
        <end position="48"/>
    </location>
</feature>
<dbReference type="CDD" id="cd16615">
    <property type="entry name" value="RING-HC_ZNF598"/>
    <property type="match status" value="1"/>
</dbReference>
<dbReference type="InterPro" id="IPR013083">
    <property type="entry name" value="Znf_RING/FYVE/PHD"/>
</dbReference>
<dbReference type="InterPro" id="IPR041888">
    <property type="entry name" value="RING-HC_ZNF598/HEL2"/>
</dbReference>
<evidence type="ECO:0000256" key="1">
    <source>
        <dbReference type="ARBA" id="ARBA00000900"/>
    </source>
</evidence>
<comment type="pathway">
    <text evidence="2">Protein modification; protein ubiquitination.</text>
</comment>
<feature type="compositionally biased region" description="Polar residues" evidence="6">
    <location>
        <begin position="1"/>
        <end position="24"/>
    </location>
</feature>
<dbReference type="GO" id="GO:0043022">
    <property type="term" value="F:ribosome binding"/>
    <property type="evidence" value="ECO:0007669"/>
    <property type="project" value="TreeGrafter"/>
</dbReference>
<protein>
    <recommendedName>
        <fullName evidence="3">RING-type E3 ubiquitin transferase</fullName>
        <ecNumber evidence="3">2.3.2.27</ecNumber>
    </recommendedName>
</protein>
<dbReference type="Pfam" id="PF25447">
    <property type="entry name" value="RING_ZNF598"/>
    <property type="match status" value="1"/>
</dbReference>
<dbReference type="InterPro" id="IPR056437">
    <property type="entry name" value="Znf-C2H2_ZNF598/HEL2"/>
</dbReference>
<dbReference type="SMART" id="SM00355">
    <property type="entry name" value="ZnF_C2H2"/>
    <property type="match status" value="3"/>
</dbReference>
<sequence length="343" mass="40568">MSTNTTNSTDLQTSSSNSPEQSNRGNRHYNNDRRQRGGRPYRPHRRYSNPREPPASGSQTPRDLAVTSRTSTNLNDLNDLNGTQSQNESICFICAGPVQYFAVSECNHRLCHLCSLRLRALYENKNCAYCKTEQIKVIFTRKHDKEFQKFEESDIPYFDENLNAYCEDQEMFDDIKLLLKYNCPGTNCDVSCEGWSELKRHIRKVHHLMICDVCIRHKKIFSHEQSLFTQDDLDKHYLDGDEETGFKGHPYCQFCRRTFYGDDELFEHCRDKHEQCFICMRAGIRHHYYCDYNSLEQHFRKEHYLCQDQECLEKKFVVFETDIDLKAHEVSLFFLEIIILIKL</sequence>
<comment type="caution">
    <text evidence="8">The sequence shown here is derived from an EMBL/GenBank/DDBJ whole genome shotgun (WGS) entry which is preliminary data.</text>
</comment>
<dbReference type="STRING" id="658196.A0A397T7Y1"/>
<dbReference type="PANTHER" id="PTHR22938">
    <property type="entry name" value="ZINC FINGER PROTEIN 598"/>
    <property type="match status" value="1"/>
</dbReference>
<feature type="domain" description="RING-type" evidence="7">
    <location>
        <begin position="91"/>
        <end position="131"/>
    </location>
</feature>
<organism evidence="8 9">
    <name type="scientific">Glomus cerebriforme</name>
    <dbReference type="NCBI Taxonomy" id="658196"/>
    <lineage>
        <taxon>Eukaryota</taxon>
        <taxon>Fungi</taxon>
        <taxon>Fungi incertae sedis</taxon>
        <taxon>Mucoromycota</taxon>
        <taxon>Glomeromycotina</taxon>
        <taxon>Glomeromycetes</taxon>
        <taxon>Glomerales</taxon>
        <taxon>Glomeraceae</taxon>
        <taxon>Glomus</taxon>
    </lineage>
</organism>
<dbReference type="PANTHER" id="PTHR22938:SF0">
    <property type="entry name" value="E3 UBIQUITIN-PROTEIN LIGASE ZNF598"/>
    <property type="match status" value="1"/>
</dbReference>
<gene>
    <name evidence="8" type="ORF">C1645_691711</name>
</gene>
<evidence type="ECO:0000256" key="2">
    <source>
        <dbReference type="ARBA" id="ARBA00004906"/>
    </source>
</evidence>
<name>A0A397T7Y1_9GLOM</name>
<dbReference type="GO" id="GO:0008270">
    <property type="term" value="F:zinc ion binding"/>
    <property type="evidence" value="ECO:0007669"/>
    <property type="project" value="UniProtKB-KW"/>
</dbReference>
<keyword evidence="5" id="KW-0863">Zinc-finger</keyword>
<dbReference type="GO" id="GO:0061630">
    <property type="term" value="F:ubiquitin protein ligase activity"/>
    <property type="evidence" value="ECO:0007669"/>
    <property type="project" value="UniProtKB-EC"/>
</dbReference>
<dbReference type="EMBL" id="QKYT01000126">
    <property type="protein sequence ID" value="RIA92445.1"/>
    <property type="molecule type" value="Genomic_DNA"/>
</dbReference>
<feature type="region of interest" description="Disordered" evidence="6">
    <location>
        <begin position="1"/>
        <end position="65"/>
    </location>
</feature>